<protein>
    <recommendedName>
        <fullName evidence="7">3'(2'),5'-bisphosphate nucleotidase 1</fullName>
        <ecNumber evidence="3">3.1.3.7</ecNumber>
    </recommendedName>
    <alternativeName>
        <fullName evidence="8">Bisphosphate 3'-nucleotidase 1</fullName>
    </alternativeName>
    <alternativeName>
        <fullName evidence="9">Inositol-polyphosphate 1-phosphatase</fullName>
    </alternativeName>
</protein>
<dbReference type="GO" id="GO:0005737">
    <property type="term" value="C:cytoplasm"/>
    <property type="evidence" value="ECO:0007669"/>
    <property type="project" value="UniProtKB-ARBA"/>
</dbReference>
<keyword evidence="13" id="KW-1185">Reference proteome</keyword>
<dbReference type="Pfam" id="PF00459">
    <property type="entry name" value="Inositol_P"/>
    <property type="match status" value="1"/>
</dbReference>
<evidence type="ECO:0000256" key="6">
    <source>
        <dbReference type="ARBA" id="ARBA00022842"/>
    </source>
</evidence>
<dbReference type="InterPro" id="IPR050725">
    <property type="entry name" value="CysQ/Inositol_MonoPase"/>
</dbReference>
<feature type="binding site" evidence="10">
    <location>
        <position position="118"/>
    </location>
    <ligand>
        <name>Mg(2+)</name>
        <dbReference type="ChEBI" id="CHEBI:18420"/>
        <label>1</label>
        <note>catalytic</note>
    </ligand>
</feature>
<dbReference type="PANTHER" id="PTHR43028">
    <property type="entry name" value="3'(2'),5'-BISPHOSPHATE NUCLEOTIDASE 1"/>
    <property type="match status" value="1"/>
</dbReference>
<evidence type="ECO:0000256" key="11">
    <source>
        <dbReference type="SAM" id="SignalP"/>
    </source>
</evidence>
<dbReference type="OrthoDB" id="411145at2759"/>
<keyword evidence="5" id="KW-0378">Hydrolase</keyword>
<evidence type="ECO:0000256" key="1">
    <source>
        <dbReference type="ARBA" id="ARBA00001946"/>
    </source>
</evidence>
<accession>A0A8J6EBG3</accession>
<dbReference type="Proteomes" id="UP000717585">
    <property type="component" value="Unassembled WGS sequence"/>
</dbReference>
<keyword evidence="11" id="KW-0732">Signal</keyword>
<dbReference type="Gene3D" id="3.40.190.80">
    <property type="match status" value="1"/>
</dbReference>
<dbReference type="Gene3D" id="3.30.540.10">
    <property type="entry name" value="Fructose-1,6-Bisphosphatase, subunit A, domain 1"/>
    <property type="match status" value="1"/>
</dbReference>
<dbReference type="SUPFAM" id="SSF56655">
    <property type="entry name" value="Carbohydrate phosphatase"/>
    <property type="match status" value="1"/>
</dbReference>
<dbReference type="EMBL" id="JAHDYR010000003">
    <property type="protein sequence ID" value="KAG9397120.1"/>
    <property type="molecule type" value="Genomic_DNA"/>
</dbReference>
<dbReference type="InterPro" id="IPR000760">
    <property type="entry name" value="Inositol_monophosphatase-like"/>
</dbReference>
<evidence type="ECO:0000256" key="9">
    <source>
        <dbReference type="ARBA" id="ARBA00044554"/>
    </source>
</evidence>
<feature type="binding site" evidence="10">
    <location>
        <position position="120"/>
    </location>
    <ligand>
        <name>Mg(2+)</name>
        <dbReference type="ChEBI" id="CHEBI:18420"/>
        <label>1</label>
        <note>catalytic</note>
    </ligand>
</feature>
<dbReference type="GO" id="GO:0046872">
    <property type="term" value="F:metal ion binding"/>
    <property type="evidence" value="ECO:0007669"/>
    <property type="project" value="UniProtKB-KW"/>
</dbReference>
<comment type="caution">
    <text evidence="12">The sequence shown here is derived from an EMBL/GenBank/DDBJ whole genome shotgun (WGS) entry which is preliminary data.</text>
</comment>
<sequence length="297" mass="32268">MVSLRQLVSCCVSAAVSAGDVASSIQKAGVESLRTENKALAADAPKDFVTAADKQGQVRIFTILKTEYPDLQIVGEEQEEGDPAGFTAAVDAAFEQWAQRHWEDDTEMNMDDVLLYVDPIDGTSSLVKQKNLHICMVMIGICYKGVPVAGVLHQPFTPDRKTYWGVVGVGSNIEVAPSEEGRLRVTTSNRRVPLTKHRLQNIPYTELITQSGAGWKTLQVIEGHADAYVYPMTGTSKWDSCGPEAILAACGGVLTDIYGKKIDYLDTEHTKNEKGVVATLSAALHDDIIAKIVLTDE</sequence>
<dbReference type="InterPro" id="IPR020550">
    <property type="entry name" value="Inositol_monophosphatase_CS"/>
</dbReference>
<dbReference type="EC" id="3.1.3.7" evidence="3"/>
<gene>
    <name evidence="12" type="ORF">J8273_1028</name>
</gene>
<dbReference type="AlphaFoldDB" id="A0A8J6EBG3"/>
<feature type="chain" id="PRO_5035249822" description="3'(2'),5'-bisphosphate nucleotidase 1" evidence="11">
    <location>
        <begin position="19"/>
        <end position="297"/>
    </location>
</feature>
<dbReference type="PANTHER" id="PTHR43028:SF5">
    <property type="entry name" value="3'(2'),5'-BISPHOSPHATE NUCLEOTIDASE 1"/>
    <property type="match status" value="1"/>
</dbReference>
<evidence type="ECO:0000313" key="12">
    <source>
        <dbReference type="EMBL" id="KAG9397120.1"/>
    </source>
</evidence>
<name>A0A8J6EBG3_9EUKA</name>
<keyword evidence="6 10" id="KW-0460">Magnesium</keyword>
<evidence type="ECO:0000256" key="5">
    <source>
        <dbReference type="ARBA" id="ARBA00022801"/>
    </source>
</evidence>
<dbReference type="PROSITE" id="PS00630">
    <property type="entry name" value="IMP_2"/>
    <property type="match status" value="1"/>
</dbReference>
<comment type="cofactor">
    <cofactor evidence="1 10">
        <name>Mg(2+)</name>
        <dbReference type="ChEBI" id="CHEBI:18420"/>
    </cofactor>
</comment>
<evidence type="ECO:0000256" key="10">
    <source>
        <dbReference type="PIRSR" id="PIRSR600760-2"/>
    </source>
</evidence>
<proteinExistence type="inferred from homology"/>
<evidence type="ECO:0000256" key="8">
    <source>
        <dbReference type="ARBA" id="ARBA00041815"/>
    </source>
</evidence>
<comment type="similarity">
    <text evidence="2">Belongs to the inositol monophosphatase superfamily.</text>
</comment>
<dbReference type="GO" id="GO:0008441">
    <property type="term" value="F:3'(2'),5'-bisphosphate nucleotidase activity"/>
    <property type="evidence" value="ECO:0007669"/>
    <property type="project" value="UniProtKB-EC"/>
</dbReference>
<organism evidence="12 13">
    <name type="scientific">Carpediemonas membranifera</name>
    <dbReference type="NCBI Taxonomy" id="201153"/>
    <lineage>
        <taxon>Eukaryota</taxon>
        <taxon>Metamonada</taxon>
        <taxon>Carpediemonas-like organisms</taxon>
        <taxon>Carpediemonas</taxon>
    </lineage>
</organism>
<evidence type="ECO:0000256" key="4">
    <source>
        <dbReference type="ARBA" id="ARBA00022723"/>
    </source>
</evidence>
<evidence type="ECO:0000256" key="3">
    <source>
        <dbReference type="ARBA" id="ARBA00012633"/>
    </source>
</evidence>
<feature type="binding site" evidence="10">
    <location>
        <position position="76"/>
    </location>
    <ligand>
        <name>Mg(2+)</name>
        <dbReference type="ChEBI" id="CHEBI:18420"/>
        <label>1</label>
        <note>catalytic</note>
    </ligand>
</feature>
<evidence type="ECO:0000256" key="2">
    <source>
        <dbReference type="ARBA" id="ARBA00009759"/>
    </source>
</evidence>
<feature type="signal peptide" evidence="11">
    <location>
        <begin position="1"/>
        <end position="18"/>
    </location>
</feature>
<dbReference type="FunFam" id="3.30.540.10:FF:000012">
    <property type="entry name" value="Blast:Putative inositol monophosphatase 3"/>
    <property type="match status" value="1"/>
</dbReference>
<evidence type="ECO:0000256" key="7">
    <source>
        <dbReference type="ARBA" id="ARBA00040342"/>
    </source>
</evidence>
<feature type="binding site" evidence="10">
    <location>
        <position position="121"/>
    </location>
    <ligand>
        <name>Mg(2+)</name>
        <dbReference type="ChEBI" id="CHEBI:18420"/>
        <label>1</label>
        <note>catalytic</note>
    </ligand>
</feature>
<reference evidence="12" key="1">
    <citation type="submission" date="2021-05" db="EMBL/GenBank/DDBJ databases">
        <title>A free-living protist that lacks canonical eukaryotic 1 DNA replication and segregation systems.</title>
        <authorList>
            <person name="Salas-Leiva D.E."/>
            <person name="Tromer E.C."/>
            <person name="Curtis B.A."/>
            <person name="Jerlstrom-Hultqvist J."/>
            <person name="Kolisko M."/>
            <person name="Yi Z."/>
            <person name="Salas-Leiva J.S."/>
            <person name="Gallot-Lavallee L."/>
            <person name="Kops G.J.P.L."/>
            <person name="Archibald J.M."/>
            <person name="Simpson A.G.B."/>
            <person name="Roger A.J."/>
        </authorList>
    </citation>
    <scope>NUCLEOTIDE SEQUENCE</scope>
    <source>
        <strain evidence="12">BICM</strain>
    </source>
</reference>
<evidence type="ECO:0000313" key="13">
    <source>
        <dbReference type="Proteomes" id="UP000717585"/>
    </source>
</evidence>
<feature type="binding site" evidence="10">
    <location>
        <position position="239"/>
    </location>
    <ligand>
        <name>Mg(2+)</name>
        <dbReference type="ChEBI" id="CHEBI:18420"/>
        <label>1</label>
        <note>catalytic</note>
    </ligand>
</feature>
<keyword evidence="4 10" id="KW-0479">Metal-binding</keyword>
<dbReference type="GO" id="GO:0046854">
    <property type="term" value="P:phosphatidylinositol phosphate biosynthetic process"/>
    <property type="evidence" value="ECO:0007669"/>
    <property type="project" value="InterPro"/>
</dbReference>